<proteinExistence type="predicted"/>
<dbReference type="EMBL" id="JABWGO010000002">
    <property type="protein sequence ID" value="NUW41245.1"/>
    <property type="molecule type" value="Genomic_DNA"/>
</dbReference>
<keyword evidence="2" id="KW-1185">Reference proteome</keyword>
<dbReference type="AlphaFoldDB" id="A0A7Y6INQ5"/>
<organism evidence="1 2">
    <name type="scientific">Nonomuraea rhodomycinica</name>
    <dbReference type="NCBI Taxonomy" id="1712872"/>
    <lineage>
        <taxon>Bacteria</taxon>
        <taxon>Bacillati</taxon>
        <taxon>Actinomycetota</taxon>
        <taxon>Actinomycetes</taxon>
        <taxon>Streptosporangiales</taxon>
        <taxon>Streptosporangiaceae</taxon>
        <taxon>Nonomuraea</taxon>
    </lineage>
</organism>
<evidence type="ECO:0000313" key="2">
    <source>
        <dbReference type="Proteomes" id="UP000546126"/>
    </source>
</evidence>
<name>A0A7Y6INQ5_9ACTN</name>
<evidence type="ECO:0000313" key="1">
    <source>
        <dbReference type="EMBL" id="NUW41245.1"/>
    </source>
</evidence>
<dbReference type="RefSeq" id="WP_175600770.1">
    <property type="nucleotide sequence ID" value="NZ_JABWGO010000002.1"/>
</dbReference>
<reference evidence="1 2" key="1">
    <citation type="submission" date="2020-06" db="EMBL/GenBank/DDBJ databases">
        <authorList>
            <person name="Chanama M."/>
        </authorList>
    </citation>
    <scope>NUCLEOTIDE SEQUENCE [LARGE SCALE GENOMIC DNA]</scope>
    <source>
        <strain evidence="1 2">TBRC6557</strain>
    </source>
</reference>
<dbReference type="Proteomes" id="UP000546126">
    <property type="component" value="Unassembled WGS sequence"/>
</dbReference>
<comment type="caution">
    <text evidence="1">The sequence shown here is derived from an EMBL/GenBank/DDBJ whole genome shotgun (WGS) entry which is preliminary data.</text>
</comment>
<gene>
    <name evidence="1" type="ORF">HT134_14015</name>
</gene>
<sequence>MKLYSISLSPEYSWLMYSGSEPMFGLLLAVLREEVPGLGELTVVPRHDGPGAAGLHLNLLTLPPGQYRAALRVLADQAVLRARKELYGGELSSAYERRGGSADGRIEALGDMKTVALIARNVLARMAEDVAESGDGKGVT</sequence>
<protein>
    <submittedName>
        <fullName evidence="1">Uncharacterized protein</fullName>
    </submittedName>
</protein>
<accession>A0A7Y6INQ5</accession>